<proteinExistence type="predicted"/>
<dbReference type="Proteomes" id="UP001552427">
    <property type="component" value="Unassembled WGS sequence"/>
</dbReference>
<comment type="caution">
    <text evidence="1">The sequence shown here is derived from an EMBL/GenBank/DDBJ whole genome shotgun (WGS) entry which is preliminary data.</text>
</comment>
<protein>
    <submittedName>
        <fullName evidence="1">Uncharacterized protein</fullName>
    </submittedName>
</protein>
<accession>A0ABV3HEY5</accession>
<evidence type="ECO:0000313" key="2">
    <source>
        <dbReference type="Proteomes" id="UP001552427"/>
    </source>
</evidence>
<gene>
    <name evidence="1" type="ORF">AB0K40_35820</name>
</gene>
<dbReference type="RefSeq" id="WP_364458534.1">
    <property type="nucleotide sequence ID" value="NZ_JBFARM010000012.1"/>
</dbReference>
<keyword evidence="2" id="KW-1185">Reference proteome</keyword>
<organism evidence="1 2">
    <name type="scientific">Nonomuraea bangladeshensis</name>
    <dbReference type="NCBI Taxonomy" id="404385"/>
    <lineage>
        <taxon>Bacteria</taxon>
        <taxon>Bacillati</taxon>
        <taxon>Actinomycetota</taxon>
        <taxon>Actinomycetes</taxon>
        <taxon>Streptosporangiales</taxon>
        <taxon>Streptosporangiaceae</taxon>
        <taxon>Nonomuraea</taxon>
    </lineage>
</organism>
<dbReference type="EMBL" id="JBFARM010000012">
    <property type="protein sequence ID" value="MEV4290909.1"/>
    <property type="molecule type" value="Genomic_DNA"/>
</dbReference>
<reference evidence="1 2" key="1">
    <citation type="submission" date="2024-06" db="EMBL/GenBank/DDBJ databases">
        <title>The Natural Products Discovery Center: Release of the First 8490 Sequenced Strains for Exploring Actinobacteria Biosynthetic Diversity.</title>
        <authorList>
            <person name="Kalkreuter E."/>
            <person name="Kautsar S.A."/>
            <person name="Yang D."/>
            <person name="Bader C.D."/>
            <person name="Teijaro C.N."/>
            <person name="Fluegel L."/>
            <person name="Davis C.M."/>
            <person name="Simpson J.R."/>
            <person name="Lauterbach L."/>
            <person name="Steele A.D."/>
            <person name="Gui C."/>
            <person name="Meng S."/>
            <person name="Li G."/>
            <person name="Viehrig K."/>
            <person name="Ye F."/>
            <person name="Su P."/>
            <person name="Kiefer A.F."/>
            <person name="Nichols A."/>
            <person name="Cepeda A.J."/>
            <person name="Yan W."/>
            <person name="Fan B."/>
            <person name="Jiang Y."/>
            <person name="Adhikari A."/>
            <person name="Zheng C.-J."/>
            <person name="Schuster L."/>
            <person name="Cowan T.M."/>
            <person name="Smanski M.J."/>
            <person name="Chevrette M.G."/>
            <person name="De Carvalho L.P.S."/>
            <person name="Shen B."/>
        </authorList>
    </citation>
    <scope>NUCLEOTIDE SEQUENCE [LARGE SCALE GENOMIC DNA]</scope>
    <source>
        <strain evidence="1 2">NPDC049574</strain>
    </source>
</reference>
<sequence length="248" mass="27065">MKGAVAVRCVQCGDPHPVRLRGRRRSCRSCGAVFRAAPVVPRSVAGDPLEPYLPARMIRWIRDNDDDSTPDRAAMTRWYREFDALVERARTDESAAGLLAEVSEVPAGDLPAKPVAFAQVCAALHATCYDLRLARARLAPDDPWAAERLGHVRAWFAGPGREATWVAAPPVAAPDPAAVRKLLPLPERFESGPLRTFFAALFQVERGPSPTGVLDRFGAEAVEDALRAHLRDGSYPLRERVIADLDAG</sequence>
<evidence type="ECO:0000313" key="1">
    <source>
        <dbReference type="EMBL" id="MEV4290909.1"/>
    </source>
</evidence>
<name>A0ABV3HEY5_9ACTN</name>